<feature type="compositionally biased region" description="Pro residues" evidence="1">
    <location>
        <begin position="50"/>
        <end position="59"/>
    </location>
</feature>
<proteinExistence type="predicted"/>
<keyword evidence="2" id="KW-1133">Transmembrane helix</keyword>
<evidence type="ECO:0000313" key="4">
    <source>
        <dbReference type="Proteomes" id="UP000654471"/>
    </source>
</evidence>
<protein>
    <recommendedName>
        <fullName evidence="5">Serine/arginine repetitive matrix protein 2</fullName>
    </recommendedName>
</protein>
<gene>
    <name evidence="3" type="ORF">GCM10010211_56370</name>
</gene>
<keyword evidence="2" id="KW-0472">Membrane</keyword>
<name>A0ABQ2VEM9_9ACTN</name>
<organism evidence="3 4">
    <name type="scientific">Streptomyces albospinus</name>
    <dbReference type="NCBI Taxonomy" id="285515"/>
    <lineage>
        <taxon>Bacteria</taxon>
        <taxon>Bacillati</taxon>
        <taxon>Actinomycetota</taxon>
        <taxon>Actinomycetes</taxon>
        <taxon>Kitasatosporales</taxon>
        <taxon>Streptomycetaceae</taxon>
        <taxon>Streptomyces</taxon>
    </lineage>
</organism>
<dbReference type="EMBL" id="BMRP01000023">
    <property type="protein sequence ID" value="GGU83125.1"/>
    <property type="molecule type" value="Genomic_DNA"/>
</dbReference>
<evidence type="ECO:0000256" key="2">
    <source>
        <dbReference type="SAM" id="Phobius"/>
    </source>
</evidence>
<feature type="region of interest" description="Disordered" evidence="1">
    <location>
        <begin position="1"/>
        <end position="106"/>
    </location>
</feature>
<dbReference type="Gene3D" id="3.40.1000.10">
    <property type="entry name" value="Mog1/PsbP, alpha/beta/alpha sandwich"/>
    <property type="match status" value="1"/>
</dbReference>
<accession>A0ABQ2VEM9</accession>
<feature type="transmembrane region" description="Helical" evidence="2">
    <location>
        <begin position="114"/>
        <end position="135"/>
    </location>
</feature>
<evidence type="ECO:0008006" key="5">
    <source>
        <dbReference type="Google" id="ProtNLM"/>
    </source>
</evidence>
<dbReference type="RefSeq" id="WP_189304573.1">
    <property type="nucleotide sequence ID" value="NZ_BMRP01000023.1"/>
</dbReference>
<feature type="compositionally biased region" description="Pro residues" evidence="1">
    <location>
        <begin position="76"/>
        <end position="106"/>
    </location>
</feature>
<dbReference type="Proteomes" id="UP000654471">
    <property type="component" value="Unassembled WGS sequence"/>
</dbReference>
<keyword evidence="4" id="KW-1185">Reference proteome</keyword>
<keyword evidence="2" id="KW-0812">Transmembrane</keyword>
<reference evidence="4" key="1">
    <citation type="journal article" date="2019" name="Int. J. Syst. Evol. Microbiol.">
        <title>The Global Catalogue of Microorganisms (GCM) 10K type strain sequencing project: providing services to taxonomists for standard genome sequencing and annotation.</title>
        <authorList>
            <consortium name="The Broad Institute Genomics Platform"/>
            <consortium name="The Broad Institute Genome Sequencing Center for Infectious Disease"/>
            <person name="Wu L."/>
            <person name="Ma J."/>
        </authorList>
    </citation>
    <scope>NUCLEOTIDE SEQUENCE [LARGE SCALE GENOMIC DNA]</scope>
    <source>
        <strain evidence="4">JCM 3399</strain>
    </source>
</reference>
<sequence length="330" mass="33937">MPDGSTPRWNDETQSWETGPPRPVHPYTGPVPPRPTTTPSADRAASGAGAPPPDVPWPPFASSGTPAPPTAGSAVPPAPESPFPPAHESPFPPAPEAPFPPFPPAPGTGRRTRALIAAAVVAVLAIGAGGAYLLFRAPDRPPAAHPPTSSVSVSVTAPVTAPTAPATGGTAPGVPTASPTASVAPAGYHLVHDTKGFTLAVPDGWQRDERSTGVFYTSADSRYLLQIFQITEPNLTPQQALEQASQGLAGNPGYRQISLGPLSGPPGPSGSQLVYAYDSDRLGIRVQAVDTAFTAADGRQFAVLVLGPATDWPRQQETERTALESFAPTS</sequence>
<comment type="caution">
    <text evidence="3">The sequence shown here is derived from an EMBL/GenBank/DDBJ whole genome shotgun (WGS) entry which is preliminary data.</text>
</comment>
<evidence type="ECO:0000256" key="1">
    <source>
        <dbReference type="SAM" id="MobiDB-lite"/>
    </source>
</evidence>
<evidence type="ECO:0000313" key="3">
    <source>
        <dbReference type="EMBL" id="GGU83125.1"/>
    </source>
</evidence>
<feature type="compositionally biased region" description="Pro residues" evidence="1">
    <location>
        <begin position="20"/>
        <end position="36"/>
    </location>
</feature>